<reference evidence="1" key="1">
    <citation type="submission" date="2021-02" db="EMBL/GenBank/DDBJ databases">
        <authorList>
            <consortium name="DOE Joint Genome Institute"/>
            <person name="Ahrendt S."/>
            <person name="Looney B.P."/>
            <person name="Miyauchi S."/>
            <person name="Morin E."/>
            <person name="Drula E."/>
            <person name="Courty P.E."/>
            <person name="Chicoki N."/>
            <person name="Fauchery L."/>
            <person name="Kohler A."/>
            <person name="Kuo A."/>
            <person name="Labutti K."/>
            <person name="Pangilinan J."/>
            <person name="Lipzen A."/>
            <person name="Riley R."/>
            <person name="Andreopoulos W."/>
            <person name="He G."/>
            <person name="Johnson J."/>
            <person name="Barry K.W."/>
            <person name="Grigoriev I.V."/>
            <person name="Nagy L."/>
            <person name="Hibbett D."/>
            <person name="Henrissat B."/>
            <person name="Matheny P.B."/>
            <person name="Labbe J."/>
            <person name="Martin F."/>
        </authorList>
    </citation>
    <scope>NUCLEOTIDE SEQUENCE</scope>
    <source>
        <strain evidence="1">FP105234-sp</strain>
    </source>
</reference>
<sequence length="411" mass="43858">MSLYSLRSDDLDSEFASDGDDDALSVPATPRSASKARSGRATPADADADADDFVQSSVASFDAYFTFVSQPSRTSSSVFSHIIAPLSADEFADALSPVSRKYTPPLSTPPAALSAQHRRDIPRFLRELDEGFRLAFYGFGSKRAALNALARAAARRGHVLVVNAFQPSFAPKDVLSALPPPPRPENALATTRPVYVVIHNYDAPALRSPKARALLAALHTRADVRLAVSVDHLNAPLLWAGAELAAGRWLWHDLTTLAPYAVELAFSDPASLRAMPTSASAARGPSAGAPGGAQMTETAAQHVLLSVTQKAQKLFALLARHQLGALEAAEAETAAAAELAIAYDMLFTLARDNFVATNDTALRALLGEFRDHGLVVTAGMGTLGASETLWVPLRKERLKRLLEWLEAQAQG</sequence>
<proteinExistence type="predicted"/>
<dbReference type="Proteomes" id="UP000814033">
    <property type="component" value="Unassembled WGS sequence"/>
</dbReference>
<comment type="caution">
    <text evidence="1">The sequence shown here is derived from an EMBL/GenBank/DDBJ whole genome shotgun (WGS) entry which is preliminary data.</text>
</comment>
<organism evidence="1 2">
    <name type="scientific">Auriscalpium vulgare</name>
    <dbReference type="NCBI Taxonomy" id="40419"/>
    <lineage>
        <taxon>Eukaryota</taxon>
        <taxon>Fungi</taxon>
        <taxon>Dikarya</taxon>
        <taxon>Basidiomycota</taxon>
        <taxon>Agaricomycotina</taxon>
        <taxon>Agaricomycetes</taxon>
        <taxon>Russulales</taxon>
        <taxon>Auriscalpiaceae</taxon>
        <taxon>Auriscalpium</taxon>
    </lineage>
</organism>
<gene>
    <name evidence="1" type="ORF">FA95DRAFT_1535304</name>
</gene>
<keyword evidence="2" id="KW-1185">Reference proteome</keyword>
<name>A0ACB8S4P8_9AGAM</name>
<evidence type="ECO:0000313" key="2">
    <source>
        <dbReference type="Proteomes" id="UP000814033"/>
    </source>
</evidence>
<evidence type="ECO:0000313" key="1">
    <source>
        <dbReference type="EMBL" id="KAI0051146.1"/>
    </source>
</evidence>
<reference evidence="1" key="2">
    <citation type="journal article" date="2022" name="New Phytol.">
        <title>Evolutionary transition to the ectomycorrhizal habit in the genomes of a hyperdiverse lineage of mushroom-forming fungi.</title>
        <authorList>
            <person name="Looney B."/>
            <person name="Miyauchi S."/>
            <person name="Morin E."/>
            <person name="Drula E."/>
            <person name="Courty P.E."/>
            <person name="Kohler A."/>
            <person name="Kuo A."/>
            <person name="LaButti K."/>
            <person name="Pangilinan J."/>
            <person name="Lipzen A."/>
            <person name="Riley R."/>
            <person name="Andreopoulos W."/>
            <person name="He G."/>
            <person name="Johnson J."/>
            <person name="Nolan M."/>
            <person name="Tritt A."/>
            <person name="Barry K.W."/>
            <person name="Grigoriev I.V."/>
            <person name="Nagy L.G."/>
            <person name="Hibbett D."/>
            <person name="Henrissat B."/>
            <person name="Matheny P.B."/>
            <person name="Labbe J."/>
            <person name="Martin F.M."/>
        </authorList>
    </citation>
    <scope>NUCLEOTIDE SEQUENCE</scope>
    <source>
        <strain evidence="1">FP105234-sp</strain>
    </source>
</reference>
<protein>
    <submittedName>
        <fullName evidence="1">Origin recognition complex subunit 2</fullName>
    </submittedName>
</protein>
<dbReference type="EMBL" id="MU275855">
    <property type="protein sequence ID" value="KAI0051146.1"/>
    <property type="molecule type" value="Genomic_DNA"/>
</dbReference>
<accession>A0ACB8S4P8</accession>